<dbReference type="RefSeq" id="WP_345405915.1">
    <property type="nucleotide sequence ID" value="NZ_BAABLA010000121.1"/>
</dbReference>
<dbReference type="Proteomes" id="UP001596337">
    <property type="component" value="Unassembled WGS sequence"/>
</dbReference>
<reference evidence="2" key="1">
    <citation type="journal article" date="2019" name="Int. J. Syst. Evol. Microbiol.">
        <title>The Global Catalogue of Microorganisms (GCM) 10K type strain sequencing project: providing services to taxonomists for standard genome sequencing and annotation.</title>
        <authorList>
            <consortium name="The Broad Institute Genomics Platform"/>
            <consortium name="The Broad Institute Genome Sequencing Center for Infectious Disease"/>
            <person name="Wu L."/>
            <person name="Ma J."/>
        </authorList>
    </citation>
    <scope>NUCLEOTIDE SEQUENCE [LARGE SCALE GENOMIC DNA]</scope>
    <source>
        <strain evidence="2">KCTC 32255</strain>
    </source>
</reference>
<sequence length="285" mass="30531">MTVRVAPEWLALREPADAAARSTELLEPLRAWLPSGPLVIHDLGAGSGANTRWLAPRLPGPQRWVLYDNDADLLALAAAGDARTADGSQVAVETCLSDLTRLRPDDLAGTSLVTASALLDLLTADEVESLVDAIVPAGCPALFTLSVVGRVEPHPADSWDAEITAAFNDHQRRVVPGRGRLLGPDAVSATARAFRRRGWTTMVRPSPWRLDSGRPSLLTRWLTEWCEAAVVRRPGLATPVEAYLARRGRACEAGELRVAVHHADLLVLPGEHGVVVGEGSGQARQ</sequence>
<organism evidence="1 2">
    <name type="scientific">Haloechinothrix salitolerans</name>
    <dbReference type="NCBI Taxonomy" id="926830"/>
    <lineage>
        <taxon>Bacteria</taxon>
        <taxon>Bacillati</taxon>
        <taxon>Actinomycetota</taxon>
        <taxon>Actinomycetes</taxon>
        <taxon>Pseudonocardiales</taxon>
        <taxon>Pseudonocardiaceae</taxon>
        <taxon>Haloechinothrix</taxon>
    </lineage>
</organism>
<protein>
    <submittedName>
        <fullName evidence="1">SAM-dependent methyltransferase</fullName>
    </submittedName>
</protein>
<dbReference type="GO" id="GO:0008168">
    <property type="term" value="F:methyltransferase activity"/>
    <property type="evidence" value="ECO:0007669"/>
    <property type="project" value="UniProtKB-KW"/>
</dbReference>
<evidence type="ECO:0000313" key="2">
    <source>
        <dbReference type="Proteomes" id="UP001596337"/>
    </source>
</evidence>
<dbReference type="Gene3D" id="3.40.50.150">
    <property type="entry name" value="Vaccinia Virus protein VP39"/>
    <property type="match status" value="1"/>
</dbReference>
<dbReference type="EMBL" id="JBHSXX010000001">
    <property type="protein sequence ID" value="MFC6866835.1"/>
    <property type="molecule type" value="Genomic_DNA"/>
</dbReference>
<gene>
    <name evidence="1" type="ORF">ACFQGD_06710</name>
</gene>
<keyword evidence="1" id="KW-0808">Transferase</keyword>
<dbReference type="GO" id="GO:0032259">
    <property type="term" value="P:methylation"/>
    <property type="evidence" value="ECO:0007669"/>
    <property type="project" value="UniProtKB-KW"/>
</dbReference>
<dbReference type="InterPro" id="IPR029063">
    <property type="entry name" value="SAM-dependent_MTases_sf"/>
</dbReference>
<accession>A0ABW2BWY8</accession>
<dbReference type="SUPFAM" id="SSF53335">
    <property type="entry name" value="S-adenosyl-L-methionine-dependent methyltransferases"/>
    <property type="match status" value="1"/>
</dbReference>
<comment type="caution">
    <text evidence="1">The sequence shown here is derived from an EMBL/GenBank/DDBJ whole genome shotgun (WGS) entry which is preliminary data.</text>
</comment>
<keyword evidence="2" id="KW-1185">Reference proteome</keyword>
<proteinExistence type="predicted"/>
<evidence type="ECO:0000313" key="1">
    <source>
        <dbReference type="EMBL" id="MFC6866835.1"/>
    </source>
</evidence>
<keyword evidence="1" id="KW-0489">Methyltransferase</keyword>
<name>A0ABW2BWY8_9PSEU</name>